<keyword evidence="2" id="KW-0548">Nucleotidyltransferase</keyword>
<evidence type="ECO:0000256" key="1">
    <source>
        <dbReference type="ARBA" id="ARBA00022679"/>
    </source>
</evidence>
<dbReference type="Gene3D" id="3.30.420.10">
    <property type="entry name" value="Ribonuclease H-like superfamily/Ribonuclease H"/>
    <property type="match status" value="1"/>
</dbReference>
<keyword evidence="3" id="KW-0540">Nuclease</keyword>
<evidence type="ECO:0000256" key="4">
    <source>
        <dbReference type="ARBA" id="ARBA00022759"/>
    </source>
</evidence>
<feature type="domain" description="Integrase catalytic" evidence="7">
    <location>
        <begin position="1"/>
        <end position="63"/>
    </location>
</feature>
<dbReference type="GO" id="GO:0015074">
    <property type="term" value="P:DNA integration"/>
    <property type="evidence" value="ECO:0007669"/>
    <property type="project" value="InterPro"/>
</dbReference>
<dbReference type="GO" id="GO:0016787">
    <property type="term" value="F:hydrolase activity"/>
    <property type="evidence" value="ECO:0007669"/>
    <property type="project" value="UniProtKB-KW"/>
</dbReference>
<keyword evidence="4" id="KW-0255">Endonuclease</keyword>
<evidence type="ECO:0000256" key="2">
    <source>
        <dbReference type="ARBA" id="ARBA00022695"/>
    </source>
</evidence>
<dbReference type="Proteomes" id="UP000587472">
    <property type="component" value="Unassembled WGS sequence"/>
</dbReference>
<keyword evidence="6" id="KW-0695">RNA-directed DNA polymerase</keyword>
<evidence type="ECO:0000313" key="9">
    <source>
        <dbReference type="Proteomes" id="UP000587472"/>
    </source>
</evidence>
<dbReference type="PANTHER" id="PTHR41694:SF5">
    <property type="entry name" value="RIBONUCLEASE H"/>
    <property type="match status" value="1"/>
</dbReference>
<dbReference type="GO" id="GO:0004519">
    <property type="term" value="F:endonuclease activity"/>
    <property type="evidence" value="ECO:0007669"/>
    <property type="project" value="UniProtKB-KW"/>
</dbReference>
<dbReference type="InterPro" id="IPR012337">
    <property type="entry name" value="RNaseH-like_sf"/>
</dbReference>
<dbReference type="EMBL" id="VWZZ01014408">
    <property type="protein sequence ID" value="NXJ03129.1"/>
    <property type="molecule type" value="Genomic_DNA"/>
</dbReference>
<comment type="caution">
    <text evidence="8">The sequence shown here is derived from an EMBL/GenBank/DDBJ whole genome shotgun (WGS) entry which is preliminary data.</text>
</comment>
<dbReference type="GO" id="GO:0003964">
    <property type="term" value="F:RNA-directed DNA polymerase activity"/>
    <property type="evidence" value="ECO:0007669"/>
    <property type="project" value="UniProtKB-KW"/>
</dbReference>
<accession>A0A7K9Y2F5</accession>
<keyword evidence="5" id="KW-0378">Hydrolase</keyword>
<keyword evidence="1" id="KW-0808">Transferase</keyword>
<dbReference type="InterPro" id="IPR001584">
    <property type="entry name" value="Integrase_cat-core"/>
</dbReference>
<organism evidence="8 9">
    <name type="scientific">Psophia crepitans</name>
    <name type="common">common trumpeter</name>
    <dbReference type="NCBI Taxonomy" id="54359"/>
    <lineage>
        <taxon>Eukaryota</taxon>
        <taxon>Metazoa</taxon>
        <taxon>Chordata</taxon>
        <taxon>Craniata</taxon>
        <taxon>Vertebrata</taxon>
        <taxon>Euteleostomi</taxon>
        <taxon>Archelosauria</taxon>
        <taxon>Archosauria</taxon>
        <taxon>Dinosauria</taxon>
        <taxon>Saurischia</taxon>
        <taxon>Theropoda</taxon>
        <taxon>Coelurosauria</taxon>
        <taxon>Aves</taxon>
        <taxon>Neognathae</taxon>
        <taxon>Neoaves</taxon>
        <taxon>Gruiformes</taxon>
        <taxon>Psophiidae</taxon>
        <taxon>Psophia</taxon>
    </lineage>
</organism>
<protein>
    <submittedName>
        <fullName evidence="8">NYNRI protein</fullName>
    </submittedName>
</protein>
<dbReference type="InterPro" id="IPR036397">
    <property type="entry name" value="RNaseH_sf"/>
</dbReference>
<sequence>LIDHLTHFIEAFPTARATAQTVAKVLLEHIVPRYGIAENIDSDQGPHFTSRIIKALSGALGIR</sequence>
<dbReference type="PROSITE" id="PS50994">
    <property type="entry name" value="INTEGRASE"/>
    <property type="match status" value="1"/>
</dbReference>
<evidence type="ECO:0000259" key="7">
    <source>
        <dbReference type="PROSITE" id="PS50994"/>
    </source>
</evidence>
<feature type="non-terminal residue" evidence="8">
    <location>
        <position position="1"/>
    </location>
</feature>
<keyword evidence="9" id="KW-1185">Reference proteome</keyword>
<dbReference type="SUPFAM" id="SSF53098">
    <property type="entry name" value="Ribonuclease H-like"/>
    <property type="match status" value="1"/>
</dbReference>
<reference evidence="8 9" key="1">
    <citation type="submission" date="2019-09" db="EMBL/GenBank/DDBJ databases">
        <title>Bird 10,000 Genomes (B10K) Project - Family phase.</title>
        <authorList>
            <person name="Zhang G."/>
        </authorList>
    </citation>
    <scope>NUCLEOTIDE SEQUENCE [LARGE SCALE GENOMIC DNA]</scope>
    <source>
        <strain evidence="8">B10K-DU-001-60</strain>
        <tissue evidence="8">Muscle</tissue>
    </source>
</reference>
<feature type="non-terminal residue" evidence="8">
    <location>
        <position position="63"/>
    </location>
</feature>
<name>A0A7K9Y2F5_9GRUI</name>
<gene>
    <name evidence="8" type="primary">Nynrin</name>
    <name evidence="8" type="ORF">PSOCRE_R15045</name>
</gene>
<evidence type="ECO:0000256" key="6">
    <source>
        <dbReference type="ARBA" id="ARBA00022918"/>
    </source>
</evidence>
<evidence type="ECO:0000313" key="8">
    <source>
        <dbReference type="EMBL" id="NXJ03129.1"/>
    </source>
</evidence>
<dbReference type="GO" id="GO:0003676">
    <property type="term" value="F:nucleic acid binding"/>
    <property type="evidence" value="ECO:0007669"/>
    <property type="project" value="InterPro"/>
</dbReference>
<evidence type="ECO:0000256" key="3">
    <source>
        <dbReference type="ARBA" id="ARBA00022722"/>
    </source>
</evidence>
<dbReference type="AlphaFoldDB" id="A0A7K9Y2F5"/>
<proteinExistence type="predicted"/>
<evidence type="ECO:0000256" key="5">
    <source>
        <dbReference type="ARBA" id="ARBA00022801"/>
    </source>
</evidence>
<dbReference type="PANTHER" id="PTHR41694">
    <property type="entry name" value="ENDOGENOUS RETROVIRUS GROUP K MEMBER POL PROTEIN"/>
    <property type="match status" value="1"/>
</dbReference>